<sequence>MPSGPSIDVTLAKDAEIVKFLDSLCAGFSNAALLRAIFGKEPAAAKKKHAGVLVNAQKTMNPLDTIELALEIGPEACSNNQVMAELKAAAPAKDSAVVKRTLQRKSRAGGTDGLYRFLDESIDYSLMLLPGSRGAEVDGNIRLMMRSLLESVFRPAESILASGQSGAVLTYLESRKH</sequence>
<dbReference type="Proteomes" id="UP000434172">
    <property type="component" value="Unassembled WGS sequence"/>
</dbReference>
<keyword evidence="2" id="KW-1185">Reference proteome</keyword>
<evidence type="ECO:0000313" key="2">
    <source>
        <dbReference type="Proteomes" id="UP000434172"/>
    </source>
</evidence>
<reference evidence="1 2" key="1">
    <citation type="submission" date="2019-12" db="EMBL/GenBank/DDBJ databases">
        <title>A genome sequence resource for the geographically widespread anthracnose pathogen Colletotrichum asianum.</title>
        <authorList>
            <person name="Meng Y."/>
        </authorList>
    </citation>
    <scope>NUCLEOTIDE SEQUENCE [LARGE SCALE GENOMIC DNA]</scope>
    <source>
        <strain evidence="1 2">ICMP 18580</strain>
    </source>
</reference>
<name>A0A8H3W237_9PEZI</name>
<gene>
    <name evidence="1" type="ORF">GQ607_015890</name>
</gene>
<comment type="caution">
    <text evidence="1">The sequence shown here is derived from an EMBL/GenBank/DDBJ whole genome shotgun (WGS) entry which is preliminary data.</text>
</comment>
<proteinExistence type="predicted"/>
<evidence type="ECO:0000313" key="1">
    <source>
        <dbReference type="EMBL" id="KAF0316877.1"/>
    </source>
</evidence>
<dbReference type="OrthoDB" id="10594354at2759"/>
<dbReference type="EMBL" id="WOWK01000144">
    <property type="protein sequence ID" value="KAF0316877.1"/>
    <property type="molecule type" value="Genomic_DNA"/>
</dbReference>
<accession>A0A8H3W237</accession>
<organism evidence="1 2">
    <name type="scientific">Colletotrichum asianum</name>
    <dbReference type="NCBI Taxonomy" id="702518"/>
    <lineage>
        <taxon>Eukaryota</taxon>
        <taxon>Fungi</taxon>
        <taxon>Dikarya</taxon>
        <taxon>Ascomycota</taxon>
        <taxon>Pezizomycotina</taxon>
        <taxon>Sordariomycetes</taxon>
        <taxon>Hypocreomycetidae</taxon>
        <taxon>Glomerellales</taxon>
        <taxon>Glomerellaceae</taxon>
        <taxon>Colletotrichum</taxon>
        <taxon>Colletotrichum gloeosporioides species complex</taxon>
    </lineage>
</organism>
<protein>
    <submittedName>
        <fullName evidence="1">Uncharacterized protein</fullName>
    </submittedName>
</protein>
<dbReference type="AlphaFoldDB" id="A0A8H3W237"/>